<keyword evidence="1" id="KW-0378">Hydrolase</keyword>
<dbReference type="STRING" id="1156395.DBT_0393"/>
<gene>
    <name evidence="1" type="ORF">DBT_0393</name>
</gene>
<reference evidence="1 2" key="1">
    <citation type="submission" date="2016-06" db="EMBL/GenBank/DDBJ databases">
        <title>Respiratory ammonification of nitrate coupled to the oxidation of elemental sulfur in deep-sea autotrophic thermophilic bacteria.</title>
        <authorList>
            <person name="Slobodkina G.B."/>
            <person name="Mardanov A.V."/>
            <person name="Ravin N.V."/>
            <person name="Frolova A.A."/>
            <person name="Viryasiv M.B."/>
            <person name="Chernyh N.A."/>
            <person name="Bonch-Osmolovskaya E.A."/>
            <person name="Slobodkin A.I."/>
        </authorList>
    </citation>
    <scope>NUCLEOTIDE SEQUENCE [LARGE SCALE GENOMIC DNA]</scope>
    <source>
        <strain evidence="1 2">S69</strain>
    </source>
</reference>
<sequence>MVDGETHYFLGKRYLLRVFEAATRPRIEVNGNYIHLFIRLGTGRERRIFIFNEWYRSQLK</sequence>
<evidence type="ECO:0000313" key="2">
    <source>
        <dbReference type="Proteomes" id="UP000093080"/>
    </source>
</evidence>
<protein>
    <submittedName>
        <fullName evidence="1">Putative metal-dependent hydrolase</fullName>
    </submittedName>
</protein>
<name>A0A1B9F9P1_9BACT</name>
<comment type="caution">
    <text evidence="1">The sequence shown here is derived from an EMBL/GenBank/DDBJ whole genome shotgun (WGS) entry which is preliminary data.</text>
</comment>
<dbReference type="Proteomes" id="UP000093080">
    <property type="component" value="Unassembled WGS sequence"/>
</dbReference>
<accession>A0A1B9F9P1</accession>
<keyword evidence="2" id="KW-1185">Reference proteome</keyword>
<dbReference type="EMBL" id="MAGO01000001">
    <property type="protein sequence ID" value="OCC16575.1"/>
    <property type="molecule type" value="Genomic_DNA"/>
</dbReference>
<dbReference type="GO" id="GO:0016787">
    <property type="term" value="F:hydrolase activity"/>
    <property type="evidence" value="ECO:0007669"/>
    <property type="project" value="UniProtKB-KW"/>
</dbReference>
<organism evidence="1 2">
    <name type="scientific">Dissulfuribacter thermophilus</name>
    <dbReference type="NCBI Taxonomy" id="1156395"/>
    <lineage>
        <taxon>Bacteria</taxon>
        <taxon>Pseudomonadati</taxon>
        <taxon>Thermodesulfobacteriota</taxon>
        <taxon>Dissulfuribacteria</taxon>
        <taxon>Dissulfuribacterales</taxon>
        <taxon>Dissulfuribacteraceae</taxon>
        <taxon>Dissulfuribacter</taxon>
    </lineage>
</organism>
<proteinExistence type="predicted"/>
<dbReference type="AlphaFoldDB" id="A0A1B9F9P1"/>
<evidence type="ECO:0000313" key="1">
    <source>
        <dbReference type="EMBL" id="OCC16575.1"/>
    </source>
</evidence>